<comment type="caution">
    <text evidence="1">The sequence shown here is derived from an EMBL/GenBank/DDBJ whole genome shotgun (WGS) entry which is preliminary data.</text>
</comment>
<name>A0AA45C2X2_CROSK</name>
<organism evidence="1 2">
    <name type="scientific">Cronobacter sakazakii</name>
    <name type="common">Enterobacter sakazakii</name>
    <dbReference type="NCBI Taxonomy" id="28141"/>
    <lineage>
        <taxon>Bacteria</taxon>
        <taxon>Pseudomonadati</taxon>
        <taxon>Pseudomonadota</taxon>
        <taxon>Gammaproteobacteria</taxon>
        <taxon>Enterobacterales</taxon>
        <taxon>Enterobacteriaceae</taxon>
        <taxon>Cronobacter</taxon>
    </lineage>
</organism>
<dbReference type="Proteomes" id="UP000244856">
    <property type="component" value="Unassembled WGS sequence"/>
</dbReference>
<evidence type="ECO:0000313" key="1">
    <source>
        <dbReference type="EMBL" id="PUW06868.1"/>
    </source>
</evidence>
<dbReference type="AlphaFoldDB" id="A0AA45C2X2"/>
<protein>
    <submittedName>
        <fullName evidence="1">Uncharacterized protein</fullName>
    </submittedName>
</protein>
<reference evidence="1 2" key="1">
    <citation type="submission" date="2017-04" db="EMBL/GenBank/DDBJ databases">
        <title>Cronobacter sakazakii, ST83 Lineage Isolates.</title>
        <authorList>
            <person name="Chase H."/>
            <person name="Tall B."/>
            <person name="Gopinath G."/>
            <person name="Lehner A."/>
        </authorList>
    </citation>
    <scope>NUCLEOTIDE SEQUENCE [LARGE SCALE GENOMIC DNA]</scope>
    <source>
        <strain evidence="1 2">MOD1_Comp15</strain>
    </source>
</reference>
<gene>
    <name evidence="1" type="ORF">B7T07_01015</name>
</gene>
<sequence length="161" mass="18081">MITKLQIMTWFEMHRKGTVKQLVEELGGKGDRVAAIVCGLVREGALVRSASTGTGTRCRMYELSEGKTNRQRIREYVTEHGPVSSRQVSDGTGLDMGAVQRILRDEHDAGRLERYSSEKCSEHQGSFLYVAAHELCQFGCSNPMTAFINQQLRAVRQEMRA</sequence>
<evidence type="ECO:0000313" key="2">
    <source>
        <dbReference type="Proteomes" id="UP000244856"/>
    </source>
</evidence>
<dbReference type="EMBL" id="NCTU01000002">
    <property type="protein sequence ID" value="PUW06868.1"/>
    <property type="molecule type" value="Genomic_DNA"/>
</dbReference>
<proteinExistence type="predicted"/>
<dbReference type="RefSeq" id="WP_085107267.1">
    <property type="nucleotide sequence ID" value="NZ_NCTU01000002.1"/>
</dbReference>
<accession>A0AA45C2X2</accession>